<organism evidence="1 2">
    <name type="scientific">Trabulsiella guamensis ATCC 49490</name>
    <dbReference type="NCBI Taxonomy" id="1005994"/>
    <lineage>
        <taxon>Bacteria</taxon>
        <taxon>Pseudomonadati</taxon>
        <taxon>Pseudomonadota</taxon>
        <taxon>Gammaproteobacteria</taxon>
        <taxon>Enterobacterales</taxon>
        <taxon>Enterobacteriaceae</taxon>
        <taxon>Trabulsiella</taxon>
    </lineage>
</organism>
<gene>
    <name evidence="1" type="ORF">GTGU_01221</name>
</gene>
<dbReference type="EMBL" id="JMTB01000044">
    <property type="protein sequence ID" value="KFC09029.1"/>
    <property type="molecule type" value="Genomic_DNA"/>
</dbReference>
<proteinExistence type="predicted"/>
<dbReference type="InterPro" id="IPR006521">
    <property type="entry name" value="Tail_protein_I"/>
</dbReference>
<dbReference type="Pfam" id="PF09684">
    <property type="entry name" value="Tail_P2_I"/>
    <property type="match status" value="1"/>
</dbReference>
<name>A0A085AFN4_9ENTR</name>
<comment type="caution">
    <text evidence="1">The sequence shown here is derived from an EMBL/GenBank/DDBJ whole genome shotgun (WGS) entry which is preliminary data.</text>
</comment>
<dbReference type="RefSeq" id="WP_051857302.1">
    <property type="nucleotide sequence ID" value="NZ_JMTB01000044.1"/>
</dbReference>
<dbReference type="eggNOG" id="COG4385">
    <property type="taxonomic scope" value="Bacteria"/>
</dbReference>
<keyword evidence="2" id="KW-1185">Reference proteome</keyword>
<sequence>MTSDVSIQPDNRSGLQHALESLLDRYMGIIEAEAPYRTLLFPYKTPSQYLPALAIEKGVLDWAEDDAESAVRETVANGLVIQSHACTRQGIRDALAALGIDVRVTRSGPYELSVDAMLQDQPLDETTALRVMARINAYKAERDVADLKLVRKSNVAIYTGVAAVSEAKINVGTKPYPASVLTAPLATGCITYAVTRIDIPFLETT</sequence>
<dbReference type="OrthoDB" id="9794793at2"/>
<protein>
    <submittedName>
        <fullName evidence="1">Tail protein I</fullName>
    </submittedName>
</protein>
<evidence type="ECO:0000313" key="1">
    <source>
        <dbReference type="EMBL" id="KFC09029.1"/>
    </source>
</evidence>
<evidence type="ECO:0000313" key="2">
    <source>
        <dbReference type="Proteomes" id="UP000028630"/>
    </source>
</evidence>
<dbReference type="NCBIfam" id="TIGR01634">
    <property type="entry name" value="tail_P2_I"/>
    <property type="match status" value="1"/>
</dbReference>
<dbReference type="Proteomes" id="UP000028630">
    <property type="component" value="Unassembled WGS sequence"/>
</dbReference>
<reference evidence="2" key="1">
    <citation type="submission" date="2014-05" db="EMBL/GenBank/DDBJ databases">
        <title>ATOL: Assembling a taxonomically balanced genome-scale reconstruction of the evolutionary history of the Enterobacteriaceae.</title>
        <authorList>
            <person name="Plunkett G. III"/>
            <person name="Neeno-Eckwall E.C."/>
            <person name="Glasner J.D."/>
            <person name="Perna N.T."/>
        </authorList>
    </citation>
    <scope>NUCLEOTIDE SEQUENCE [LARGE SCALE GENOMIC DNA]</scope>
    <source>
        <strain evidence="2">ATCC 49490</strain>
    </source>
</reference>
<dbReference type="AlphaFoldDB" id="A0A085AFN4"/>
<accession>A0A085AFN4</accession>